<dbReference type="Gene3D" id="3.40.50.300">
    <property type="entry name" value="P-loop containing nucleotide triphosphate hydrolases"/>
    <property type="match status" value="1"/>
</dbReference>
<dbReference type="PRINTS" id="PR00449">
    <property type="entry name" value="RASTRNSFRMNG"/>
</dbReference>
<dbReference type="InterPro" id="IPR005225">
    <property type="entry name" value="Small_GTP-bd"/>
</dbReference>
<evidence type="ECO:0000256" key="1">
    <source>
        <dbReference type="ARBA" id="ARBA00022741"/>
    </source>
</evidence>
<gene>
    <name evidence="3" type="ORF">BWK73_12010</name>
</gene>
<dbReference type="InterPro" id="IPR027417">
    <property type="entry name" value="P-loop_NTPase"/>
</dbReference>
<dbReference type="InterPro" id="IPR050227">
    <property type="entry name" value="Rab"/>
</dbReference>
<dbReference type="PANTHER" id="PTHR47977">
    <property type="entry name" value="RAS-RELATED PROTEIN RAB"/>
    <property type="match status" value="1"/>
</dbReference>
<dbReference type="SMART" id="SM00173">
    <property type="entry name" value="RAS"/>
    <property type="match status" value="1"/>
</dbReference>
<sequence>MIQQKICLLGSFSVGKTSLIRRYVDSLFADKYLTTVGVKIDKKQLECNGNTHSLMIWDIAGEDDFTSIRTAYLRGMSGYIIVIDPTRPHSYETALAIHDMVKNTVGALPAVFALNKADLKPTWQLETPQHQYLQQLGHPIVETSAKQNVGVEAMFLKLVEKLGGQHG</sequence>
<dbReference type="FunFam" id="3.40.50.300:FF:001447">
    <property type="entry name" value="Ras-related protein Rab-1B"/>
    <property type="match status" value="1"/>
</dbReference>
<comment type="caution">
    <text evidence="3">The sequence shown here is derived from an EMBL/GenBank/DDBJ whole genome shotgun (WGS) entry which is preliminary data.</text>
</comment>
<organism evidence="3 4">
    <name type="scientific">Thiothrix lacustris</name>
    <dbReference type="NCBI Taxonomy" id="525917"/>
    <lineage>
        <taxon>Bacteria</taxon>
        <taxon>Pseudomonadati</taxon>
        <taxon>Pseudomonadota</taxon>
        <taxon>Gammaproteobacteria</taxon>
        <taxon>Thiotrichales</taxon>
        <taxon>Thiotrichaceae</taxon>
        <taxon>Thiothrix</taxon>
    </lineage>
</organism>
<dbReference type="GO" id="GO:0003924">
    <property type="term" value="F:GTPase activity"/>
    <property type="evidence" value="ECO:0007669"/>
    <property type="project" value="InterPro"/>
</dbReference>
<dbReference type="SUPFAM" id="SSF52540">
    <property type="entry name" value="P-loop containing nucleoside triphosphate hydrolases"/>
    <property type="match status" value="1"/>
</dbReference>
<evidence type="ECO:0000256" key="2">
    <source>
        <dbReference type="ARBA" id="ARBA00023134"/>
    </source>
</evidence>
<dbReference type="AlphaFoldDB" id="A0A1Y1QTJ3"/>
<reference evidence="3 4" key="1">
    <citation type="submission" date="2017-01" db="EMBL/GenBank/DDBJ databases">
        <title>Novel large sulfur bacteria in the metagenomes of groundwater-fed chemosynthetic microbial mats in the Lake Huron basin.</title>
        <authorList>
            <person name="Sharrar A.M."/>
            <person name="Flood B.E."/>
            <person name="Bailey J.V."/>
            <person name="Jones D.S."/>
            <person name="Biddanda B."/>
            <person name="Ruberg S.A."/>
            <person name="Marcus D.N."/>
            <person name="Dick G.J."/>
        </authorList>
    </citation>
    <scope>NUCLEOTIDE SEQUENCE [LARGE SCALE GENOMIC DNA]</scope>
    <source>
        <strain evidence="3">A8</strain>
    </source>
</reference>
<accession>A0A1Y1QTJ3</accession>
<evidence type="ECO:0000313" key="3">
    <source>
        <dbReference type="EMBL" id="OQX13500.1"/>
    </source>
</evidence>
<dbReference type="PROSITE" id="PS51419">
    <property type="entry name" value="RAB"/>
    <property type="match status" value="1"/>
</dbReference>
<proteinExistence type="predicted"/>
<dbReference type="SMART" id="SM00174">
    <property type="entry name" value="RHO"/>
    <property type="match status" value="1"/>
</dbReference>
<dbReference type="EMBL" id="MTEJ01000046">
    <property type="protein sequence ID" value="OQX13500.1"/>
    <property type="molecule type" value="Genomic_DNA"/>
</dbReference>
<keyword evidence="1" id="KW-0547">Nucleotide-binding</keyword>
<dbReference type="InterPro" id="IPR001806">
    <property type="entry name" value="Small_GTPase"/>
</dbReference>
<dbReference type="PROSITE" id="PS51421">
    <property type="entry name" value="RAS"/>
    <property type="match status" value="1"/>
</dbReference>
<dbReference type="NCBIfam" id="TIGR00231">
    <property type="entry name" value="small_GTP"/>
    <property type="match status" value="1"/>
</dbReference>
<dbReference type="CDD" id="cd00154">
    <property type="entry name" value="Rab"/>
    <property type="match status" value="1"/>
</dbReference>
<protein>
    <submittedName>
        <fullName evidence="3">GTP-binding protein</fullName>
    </submittedName>
</protein>
<evidence type="ECO:0000313" key="4">
    <source>
        <dbReference type="Proteomes" id="UP000192491"/>
    </source>
</evidence>
<dbReference type="Proteomes" id="UP000192491">
    <property type="component" value="Unassembled WGS sequence"/>
</dbReference>
<name>A0A1Y1QTJ3_9GAMM</name>
<dbReference type="GO" id="GO:0005525">
    <property type="term" value="F:GTP binding"/>
    <property type="evidence" value="ECO:0007669"/>
    <property type="project" value="UniProtKB-KW"/>
</dbReference>
<dbReference type="Pfam" id="PF00071">
    <property type="entry name" value="Ras"/>
    <property type="match status" value="1"/>
</dbReference>
<dbReference type="SMART" id="SM00175">
    <property type="entry name" value="RAB"/>
    <property type="match status" value="1"/>
</dbReference>
<keyword evidence="2" id="KW-0342">GTP-binding</keyword>